<dbReference type="InterPro" id="IPR035906">
    <property type="entry name" value="MetI-like_sf"/>
</dbReference>
<dbReference type="CDD" id="cd06261">
    <property type="entry name" value="TM_PBP2"/>
    <property type="match status" value="1"/>
</dbReference>
<evidence type="ECO:0000256" key="3">
    <source>
        <dbReference type="ARBA" id="ARBA00022692"/>
    </source>
</evidence>
<reference evidence="10 11" key="1">
    <citation type="submission" date="2018-05" db="EMBL/GenBank/DDBJ databases">
        <title>Draft genome sequence of Streptococcus panodentis CCUG 70867T.</title>
        <authorList>
            <person name="Salva-Serra F."/>
            <person name="Mendez V."/>
            <person name="Jaen-Luchoro D."/>
            <person name="Gonzales-Siles L."/>
            <person name="Karlsson R."/>
            <person name="Engstrom-Jakobsson H."/>
            <person name="Busquets A."/>
            <person name="Gomila M."/>
            <person name="Pineiro-Iglesias B."/>
            <person name="Bennasar-Figueras A."/>
            <person name="Seeger M."/>
            <person name="Moore E."/>
        </authorList>
    </citation>
    <scope>NUCLEOTIDE SEQUENCE [LARGE SCALE GENOMIC DNA]</scope>
    <source>
        <strain evidence="10 11">CCUG 70867</strain>
    </source>
</reference>
<dbReference type="SUPFAM" id="SSF53850">
    <property type="entry name" value="Periplasmic binding protein-like II"/>
    <property type="match status" value="1"/>
</dbReference>
<dbReference type="SUPFAM" id="SSF161098">
    <property type="entry name" value="MetI-like"/>
    <property type="match status" value="1"/>
</dbReference>
<comment type="similarity">
    <text evidence="6">In the C-terminal section; belongs to the OsmX family.</text>
</comment>
<dbReference type="CDD" id="cd13612">
    <property type="entry name" value="PBP2_ProWX"/>
    <property type="match status" value="1"/>
</dbReference>
<dbReference type="InterPro" id="IPR007210">
    <property type="entry name" value="ABC_Gly_betaine_transp_sub-bd"/>
</dbReference>
<dbReference type="PANTHER" id="PTHR30177">
    <property type="entry name" value="GLYCINE BETAINE/L-PROLINE TRANSPORT SYSTEM PERMEASE PROTEIN PROW"/>
    <property type="match status" value="1"/>
</dbReference>
<protein>
    <submittedName>
        <fullName evidence="10">Glycine/betaine ABC transporter substrate-binding protein</fullName>
    </submittedName>
</protein>
<keyword evidence="11" id="KW-1185">Reference proteome</keyword>
<keyword evidence="5 8" id="KW-0472">Membrane</keyword>
<keyword evidence="3 8" id="KW-0812">Transmembrane</keyword>
<feature type="transmembrane region" description="Helical" evidence="8">
    <location>
        <begin position="23"/>
        <end position="46"/>
    </location>
</feature>
<dbReference type="InterPro" id="IPR051204">
    <property type="entry name" value="ABC_transp_perm/SBD"/>
</dbReference>
<feature type="transmembrane region" description="Helical" evidence="8">
    <location>
        <begin position="83"/>
        <end position="101"/>
    </location>
</feature>
<dbReference type="RefSeq" id="WP_209551807.1">
    <property type="nucleotide sequence ID" value="NZ_QFAY01000023.1"/>
</dbReference>
<comment type="caution">
    <text evidence="10">The sequence shown here is derived from an EMBL/GenBank/DDBJ whole genome shotgun (WGS) entry which is preliminary data.</text>
</comment>
<accession>A0ABS5AZT3</accession>
<name>A0ABS5AZT3_9STRE</name>
<dbReference type="PROSITE" id="PS50928">
    <property type="entry name" value="ABC_TM1"/>
    <property type="match status" value="1"/>
</dbReference>
<comment type="similarity">
    <text evidence="7">In the N-terminal section; belongs to the binding-protein-dependent transport system permease family.</text>
</comment>
<dbReference type="Gene3D" id="3.40.190.120">
    <property type="entry name" value="Osmoprotection protein (prox), domain 2"/>
    <property type="match status" value="1"/>
</dbReference>
<dbReference type="EMBL" id="QFAY01000023">
    <property type="protein sequence ID" value="MBP2621753.1"/>
    <property type="molecule type" value="Genomic_DNA"/>
</dbReference>
<dbReference type="Pfam" id="PF04069">
    <property type="entry name" value="OpuAC"/>
    <property type="match status" value="1"/>
</dbReference>
<dbReference type="InterPro" id="IPR000515">
    <property type="entry name" value="MetI-like"/>
</dbReference>
<keyword evidence="4 8" id="KW-1133">Transmembrane helix</keyword>
<evidence type="ECO:0000256" key="4">
    <source>
        <dbReference type="ARBA" id="ARBA00022989"/>
    </source>
</evidence>
<gene>
    <name evidence="10" type="ORF">DHL47_10590</name>
</gene>
<evidence type="ECO:0000259" key="9">
    <source>
        <dbReference type="PROSITE" id="PS50928"/>
    </source>
</evidence>
<feature type="transmembrane region" description="Helical" evidence="8">
    <location>
        <begin position="178"/>
        <end position="200"/>
    </location>
</feature>
<evidence type="ECO:0000256" key="8">
    <source>
        <dbReference type="RuleBase" id="RU363032"/>
    </source>
</evidence>
<feature type="domain" description="ABC transmembrane type-1" evidence="9">
    <location>
        <begin position="19"/>
        <end position="198"/>
    </location>
</feature>
<dbReference type="Pfam" id="PF00528">
    <property type="entry name" value="BPD_transp_1"/>
    <property type="match status" value="1"/>
</dbReference>
<feature type="transmembrane region" description="Helical" evidence="8">
    <location>
        <begin position="53"/>
        <end position="77"/>
    </location>
</feature>
<evidence type="ECO:0000313" key="10">
    <source>
        <dbReference type="EMBL" id="MBP2621753.1"/>
    </source>
</evidence>
<evidence type="ECO:0000256" key="2">
    <source>
        <dbReference type="ARBA" id="ARBA00022448"/>
    </source>
</evidence>
<proteinExistence type="inferred from homology"/>
<evidence type="ECO:0000256" key="6">
    <source>
        <dbReference type="ARBA" id="ARBA00035642"/>
    </source>
</evidence>
<comment type="subcellular location">
    <subcellularLocation>
        <location evidence="8">Cell membrane</location>
        <topology evidence="8">Multi-pass membrane protein</topology>
    </subcellularLocation>
    <subcellularLocation>
        <location evidence="1">Membrane</location>
        <topology evidence="1">Multi-pass membrane protein</topology>
    </subcellularLocation>
</comment>
<evidence type="ECO:0000256" key="7">
    <source>
        <dbReference type="ARBA" id="ARBA00035652"/>
    </source>
</evidence>
<evidence type="ECO:0000256" key="5">
    <source>
        <dbReference type="ARBA" id="ARBA00023136"/>
    </source>
</evidence>
<dbReference type="Proteomes" id="UP001519349">
    <property type="component" value="Unassembled WGS sequence"/>
</dbReference>
<organism evidence="10 11">
    <name type="scientific">Streptococcus panodentis</name>
    <dbReference type="NCBI Taxonomy" id="1581472"/>
    <lineage>
        <taxon>Bacteria</taxon>
        <taxon>Bacillati</taxon>
        <taxon>Bacillota</taxon>
        <taxon>Bacilli</taxon>
        <taxon>Lactobacillales</taxon>
        <taxon>Streptococcaceae</taxon>
        <taxon>Streptococcus</taxon>
    </lineage>
</organism>
<evidence type="ECO:0000313" key="11">
    <source>
        <dbReference type="Proteomes" id="UP001519349"/>
    </source>
</evidence>
<feature type="transmembrane region" description="Helical" evidence="8">
    <location>
        <begin position="212"/>
        <end position="232"/>
    </location>
</feature>
<dbReference type="Gene3D" id="3.40.190.10">
    <property type="entry name" value="Periplasmic binding protein-like II"/>
    <property type="match status" value="1"/>
</dbReference>
<dbReference type="PANTHER" id="PTHR30177:SF4">
    <property type="entry name" value="OSMOPROTECTANT IMPORT PERMEASE PROTEIN OSMW"/>
    <property type="match status" value="1"/>
</dbReference>
<sequence length="510" mass="56075">MSEFLNLISRQRDFLLGLVWDHIWISGLAILLALILGVGLGILISFRRSWASLVIGLVNVLYTVPSIALLGILISITGIGNKTAIIALTLYALLPMVRATYTGITGVEPLLVEAAEGMGSTRRQILTKIQLPLAFPVMMSGFRNMVTMTIALTGIASFVGAGGLGVAIYRGITTNNQALTLAGSLLVALLALFFDFLLAFMERSAATHRTVLKKWGLGLAVFLLLAAGALAISQMAQGQGTIKIATKPQTENYILGEMQKQVIEEYTDLKAEMTKGVGGGTSNIHPAMVKGDFDIYAEYTGTIWEVILKKEGSYDESQFQELSQIYQQDYSLVWASSFGFNNTYGLAVRKEIAEQYNLKTYSDLAKAGPNLTFGAEYDFFGREDGFAKLEQTYGMKFKSQVDMDSGLKYQAIQSGQVDVMDIFTTDGQLYRSGLVVLEDDKKMYPSYRAGTVVREETLEKYPQLKEALAKLDGILDDSKMAELNHKVETDKEEPEKVAHDYLLEKGVLPQ</sequence>
<evidence type="ECO:0000256" key="1">
    <source>
        <dbReference type="ARBA" id="ARBA00004141"/>
    </source>
</evidence>
<keyword evidence="2 8" id="KW-0813">Transport</keyword>
<dbReference type="Gene3D" id="1.10.3720.10">
    <property type="entry name" value="MetI-like"/>
    <property type="match status" value="1"/>
</dbReference>
<feature type="transmembrane region" description="Helical" evidence="8">
    <location>
        <begin position="148"/>
        <end position="172"/>
    </location>
</feature>
<comment type="similarity">
    <text evidence="8">Belongs to the binding-protein-dependent transport system permease family.</text>
</comment>